<feature type="compositionally biased region" description="Polar residues" evidence="1">
    <location>
        <begin position="80"/>
        <end position="89"/>
    </location>
</feature>
<dbReference type="RefSeq" id="XP_060431586.1">
    <property type="nucleotide sequence ID" value="XM_060578284.1"/>
</dbReference>
<feature type="compositionally biased region" description="Basic residues" evidence="1">
    <location>
        <begin position="105"/>
        <end position="118"/>
    </location>
</feature>
<feature type="region of interest" description="Disordered" evidence="1">
    <location>
        <begin position="71"/>
        <end position="118"/>
    </location>
</feature>
<proteinExistence type="predicted"/>
<evidence type="ECO:0000313" key="4">
    <source>
        <dbReference type="Proteomes" id="UP001224890"/>
    </source>
</evidence>
<dbReference type="GeneID" id="85462810"/>
<dbReference type="EMBL" id="JAHMHR010000013">
    <property type="protein sequence ID" value="KAK1687891.1"/>
    <property type="molecule type" value="Genomic_DNA"/>
</dbReference>
<feature type="transmembrane region" description="Helical" evidence="2">
    <location>
        <begin position="18"/>
        <end position="36"/>
    </location>
</feature>
<reference evidence="3" key="1">
    <citation type="submission" date="2021-06" db="EMBL/GenBank/DDBJ databases">
        <title>Comparative genomics, transcriptomics and evolutionary studies reveal genomic signatures of adaptation to plant cell wall in hemibiotrophic fungi.</title>
        <authorList>
            <consortium name="DOE Joint Genome Institute"/>
            <person name="Baroncelli R."/>
            <person name="Diaz J.F."/>
            <person name="Benocci T."/>
            <person name="Peng M."/>
            <person name="Battaglia E."/>
            <person name="Haridas S."/>
            <person name="Andreopoulos W."/>
            <person name="Labutti K."/>
            <person name="Pangilinan J."/>
            <person name="Floch G.L."/>
            <person name="Makela M.R."/>
            <person name="Henrissat B."/>
            <person name="Grigoriev I.V."/>
            <person name="Crouch J.A."/>
            <person name="De Vries R.P."/>
            <person name="Sukno S.A."/>
            <person name="Thon M.R."/>
        </authorList>
    </citation>
    <scope>NUCLEOTIDE SEQUENCE</scope>
    <source>
        <strain evidence="3">CBS 193.32</strain>
    </source>
</reference>
<keyword evidence="2" id="KW-0812">Transmembrane</keyword>
<accession>A0AAJ0APB5</accession>
<evidence type="ECO:0000313" key="3">
    <source>
        <dbReference type="EMBL" id="KAK1687891.1"/>
    </source>
</evidence>
<gene>
    <name evidence="3" type="ORF">BDP55DRAFT_71496</name>
</gene>
<keyword evidence="4" id="KW-1185">Reference proteome</keyword>
<organism evidence="3 4">
    <name type="scientific">Colletotrichum godetiae</name>
    <dbReference type="NCBI Taxonomy" id="1209918"/>
    <lineage>
        <taxon>Eukaryota</taxon>
        <taxon>Fungi</taxon>
        <taxon>Dikarya</taxon>
        <taxon>Ascomycota</taxon>
        <taxon>Pezizomycotina</taxon>
        <taxon>Sordariomycetes</taxon>
        <taxon>Hypocreomycetidae</taxon>
        <taxon>Glomerellales</taxon>
        <taxon>Glomerellaceae</taxon>
        <taxon>Colletotrichum</taxon>
        <taxon>Colletotrichum acutatum species complex</taxon>
    </lineage>
</organism>
<sequence length="211" mass="23550">MGILHPAPPRPPRRSSRVLLLMVMLVLVLAVFHPIYPPCHLPSIRPVEPTTNAEHHNLQLYHFHKRNLTSSFDTRPRPAHQQTIDNQKQPPRPLALLRPSSHVKPNCRCRNRNSHHPRPLSSQACIFGVGRLAVANLWGGARISGWMARSGGGLNMRGAAASHSGVLCLSQCSPVYCARQLSSPHRDNNRPVCIKDWCRLAVCGLVHERNT</sequence>
<dbReference type="AlphaFoldDB" id="A0AAJ0APB5"/>
<keyword evidence="2" id="KW-0472">Membrane</keyword>
<keyword evidence="2" id="KW-1133">Transmembrane helix</keyword>
<dbReference type="Proteomes" id="UP001224890">
    <property type="component" value="Unassembled WGS sequence"/>
</dbReference>
<evidence type="ECO:0000256" key="1">
    <source>
        <dbReference type="SAM" id="MobiDB-lite"/>
    </source>
</evidence>
<evidence type="ECO:0000256" key="2">
    <source>
        <dbReference type="SAM" id="Phobius"/>
    </source>
</evidence>
<name>A0AAJ0APB5_9PEZI</name>
<protein>
    <submittedName>
        <fullName evidence="3">Uncharacterized protein</fullName>
    </submittedName>
</protein>
<comment type="caution">
    <text evidence="3">The sequence shown here is derived from an EMBL/GenBank/DDBJ whole genome shotgun (WGS) entry which is preliminary data.</text>
</comment>